<feature type="non-terminal residue" evidence="2">
    <location>
        <position position="71"/>
    </location>
</feature>
<protein>
    <submittedName>
        <fullName evidence="2">Uncharacterized protein</fullName>
    </submittedName>
</protein>
<dbReference type="AlphaFoldDB" id="A0A6A6I4P0"/>
<feature type="compositionally biased region" description="Basic and acidic residues" evidence="1">
    <location>
        <begin position="1"/>
        <end position="14"/>
    </location>
</feature>
<reference evidence="2" key="1">
    <citation type="journal article" date="2020" name="Stud. Mycol.">
        <title>101 Dothideomycetes genomes: a test case for predicting lifestyles and emergence of pathogens.</title>
        <authorList>
            <person name="Haridas S."/>
            <person name="Albert R."/>
            <person name="Binder M."/>
            <person name="Bloem J."/>
            <person name="Labutti K."/>
            <person name="Salamov A."/>
            <person name="Andreopoulos B."/>
            <person name="Baker S."/>
            <person name="Barry K."/>
            <person name="Bills G."/>
            <person name="Bluhm B."/>
            <person name="Cannon C."/>
            <person name="Castanera R."/>
            <person name="Culley D."/>
            <person name="Daum C."/>
            <person name="Ezra D."/>
            <person name="Gonzalez J."/>
            <person name="Henrissat B."/>
            <person name="Kuo A."/>
            <person name="Liang C."/>
            <person name="Lipzen A."/>
            <person name="Lutzoni F."/>
            <person name="Magnuson J."/>
            <person name="Mondo S."/>
            <person name="Nolan M."/>
            <person name="Ohm R."/>
            <person name="Pangilinan J."/>
            <person name="Park H.-J."/>
            <person name="Ramirez L."/>
            <person name="Alfaro M."/>
            <person name="Sun H."/>
            <person name="Tritt A."/>
            <person name="Yoshinaga Y."/>
            <person name="Zwiers L.-H."/>
            <person name="Turgeon B."/>
            <person name="Goodwin S."/>
            <person name="Spatafora J."/>
            <person name="Crous P."/>
            <person name="Grigoriev I."/>
        </authorList>
    </citation>
    <scope>NUCLEOTIDE SEQUENCE</scope>
    <source>
        <strain evidence="2">CBS 122368</strain>
    </source>
</reference>
<dbReference type="EMBL" id="ML987203">
    <property type="protein sequence ID" value="KAF2244523.1"/>
    <property type="molecule type" value="Genomic_DNA"/>
</dbReference>
<sequence>MKRHEPKTSKRSCETKAILEANPKAPRPSRTAEEVYTTITVRSADPPSRTLSSTSFGPFEGETGRPAANVG</sequence>
<evidence type="ECO:0000256" key="1">
    <source>
        <dbReference type="SAM" id="MobiDB-lite"/>
    </source>
</evidence>
<dbReference type="GeneID" id="54583309"/>
<dbReference type="RefSeq" id="XP_033679527.1">
    <property type="nucleotide sequence ID" value="XM_033829979.1"/>
</dbReference>
<keyword evidence="3" id="KW-1185">Reference proteome</keyword>
<proteinExistence type="predicted"/>
<feature type="region of interest" description="Disordered" evidence="1">
    <location>
        <begin position="1"/>
        <end position="71"/>
    </location>
</feature>
<accession>A0A6A6I4P0</accession>
<dbReference type="Proteomes" id="UP000800094">
    <property type="component" value="Unassembled WGS sequence"/>
</dbReference>
<name>A0A6A6I4P0_9PLEO</name>
<gene>
    <name evidence="2" type="ORF">BU26DRAFT_523173</name>
</gene>
<organism evidence="2 3">
    <name type="scientific">Trematosphaeria pertusa</name>
    <dbReference type="NCBI Taxonomy" id="390896"/>
    <lineage>
        <taxon>Eukaryota</taxon>
        <taxon>Fungi</taxon>
        <taxon>Dikarya</taxon>
        <taxon>Ascomycota</taxon>
        <taxon>Pezizomycotina</taxon>
        <taxon>Dothideomycetes</taxon>
        <taxon>Pleosporomycetidae</taxon>
        <taxon>Pleosporales</taxon>
        <taxon>Massarineae</taxon>
        <taxon>Trematosphaeriaceae</taxon>
        <taxon>Trematosphaeria</taxon>
    </lineage>
</organism>
<evidence type="ECO:0000313" key="2">
    <source>
        <dbReference type="EMBL" id="KAF2244523.1"/>
    </source>
</evidence>
<evidence type="ECO:0000313" key="3">
    <source>
        <dbReference type="Proteomes" id="UP000800094"/>
    </source>
</evidence>